<feature type="compositionally biased region" description="Basic and acidic residues" evidence="1">
    <location>
        <begin position="603"/>
        <end position="615"/>
    </location>
</feature>
<accession>A0A9N9MEW3</accession>
<dbReference type="PANTHER" id="PTHR33053:SF24">
    <property type="entry name" value="TRANSPOSASE DOMAIN-CONTAINING PROTEIN"/>
    <property type="match status" value="1"/>
</dbReference>
<dbReference type="EMBL" id="OU892289">
    <property type="protein sequence ID" value="CAG9763449.1"/>
    <property type="molecule type" value="Genomic_DNA"/>
</dbReference>
<organism evidence="2 3">
    <name type="scientific">Ceutorhynchus assimilis</name>
    <name type="common">cabbage seed weevil</name>
    <dbReference type="NCBI Taxonomy" id="467358"/>
    <lineage>
        <taxon>Eukaryota</taxon>
        <taxon>Metazoa</taxon>
        <taxon>Ecdysozoa</taxon>
        <taxon>Arthropoda</taxon>
        <taxon>Hexapoda</taxon>
        <taxon>Insecta</taxon>
        <taxon>Pterygota</taxon>
        <taxon>Neoptera</taxon>
        <taxon>Endopterygota</taxon>
        <taxon>Coleoptera</taxon>
        <taxon>Polyphaga</taxon>
        <taxon>Cucujiformia</taxon>
        <taxon>Curculionidae</taxon>
        <taxon>Ceutorhynchinae</taxon>
        <taxon>Ceutorhynchus</taxon>
    </lineage>
</organism>
<evidence type="ECO:0000256" key="1">
    <source>
        <dbReference type="SAM" id="MobiDB-lite"/>
    </source>
</evidence>
<reference evidence="2" key="1">
    <citation type="submission" date="2022-01" db="EMBL/GenBank/DDBJ databases">
        <authorList>
            <person name="King R."/>
        </authorList>
    </citation>
    <scope>NUCLEOTIDE SEQUENCE</scope>
</reference>
<sequence length="901" mass="102467">MEKRLSKPYSSYCRRHIRRVINNISEIVEDRSRDRSNNERSLGATASTTRLNCNAFTEAFANNSSQTPIQTKASIIENASILASTSNSACSPSIPSLVTEYFPKVVPCQGETLSIDDTYQDTNILPQTNSKKFLKSLTSWAVKTHLSHNAFNELLKIIRFHTEYKDIPRDCRTLLKVDPTLKKSIVQFSSGNYYHFGLKEGILETLKRQNIINCPEVLKISINIDGIPLTKSSLSQFWPILGFLDSFKDSQPFPIGVFHGKSKPENIQCFFQAFVNEFKTVKQNGIHFNNSQFSVQISKILCDAPAKSFVLNVKGHNSYSSCTKCQVEGEYINHRMSFLNAEASLRTHTEVANMIDGDYNKGPTPLTELNIDLVNDIPLDYMHLVCLGVTKRLLSFWVSGHQGVRFFKEDLDLLNDNLESFRKHCVVEFARLPRSLKELDRWKATEFRNFLLYYGPAAVKNVLKEPLWSHFLSFHVAIRILVSPDLVIKQEFLNYAEELIKYFVSKFGDLYGREYLNHNVHNLIHLVNDYAVTSFKEGGISVIPKCWMLNDHIAYWPNSAKNLRTLIIRANAPNLEWPTYKITKIYGLYDMYEDALAMEKLAAKESSESESEGRGPGKRKFKRKQQYSPPPSFSNTTSESEISSPGEFDHNKNTEFNTIMEEAMSHEMIMEPEVITINPLDIHIQDDNILELTNIIDDSDNRGAVTSGARSGVIEIIPDGGAETQPEYNRNGNVLEVKPPITNEQIWKKLEDIDKTLKFILVRLSSLEATTSSNVDNTNSKDLDFTGLPPLPLKTIGEILDLEELLKSGDLKKKMVNRMLQVSGKSETDFIRRALAATFTNQVASSCSWTGQKNNFRIKDCVVMLVLKGAVQKTFKITDKQFEVTAMDWFRHANQRLKREA</sequence>
<feature type="region of interest" description="Disordered" evidence="1">
    <location>
        <begin position="603"/>
        <end position="653"/>
    </location>
</feature>
<evidence type="ECO:0000313" key="3">
    <source>
        <dbReference type="Proteomes" id="UP001152799"/>
    </source>
</evidence>
<dbReference type="PANTHER" id="PTHR33053">
    <property type="entry name" value="PROTEIN, PUTATIVE-RELATED"/>
    <property type="match status" value="1"/>
</dbReference>
<keyword evidence="3" id="KW-1185">Reference proteome</keyword>
<gene>
    <name evidence="2" type="ORF">CEUTPL_LOCUS4113</name>
</gene>
<dbReference type="AlphaFoldDB" id="A0A9N9MEW3"/>
<dbReference type="Proteomes" id="UP001152799">
    <property type="component" value="Chromosome 13"/>
</dbReference>
<dbReference type="OrthoDB" id="6629909at2759"/>
<feature type="compositionally biased region" description="Polar residues" evidence="1">
    <location>
        <begin position="633"/>
        <end position="643"/>
    </location>
</feature>
<evidence type="ECO:0008006" key="4">
    <source>
        <dbReference type="Google" id="ProtNLM"/>
    </source>
</evidence>
<evidence type="ECO:0000313" key="2">
    <source>
        <dbReference type="EMBL" id="CAG9763449.1"/>
    </source>
</evidence>
<proteinExistence type="predicted"/>
<feature type="compositionally biased region" description="Basic residues" evidence="1">
    <location>
        <begin position="616"/>
        <end position="625"/>
    </location>
</feature>
<name>A0A9N9MEW3_9CUCU</name>
<protein>
    <recommendedName>
        <fullName evidence="4">DUF4806 domain-containing protein</fullName>
    </recommendedName>
</protein>